<name>A0A0F9PLZ2_9ZZZZ</name>
<protein>
    <submittedName>
        <fullName evidence="1">Uncharacterized protein</fullName>
    </submittedName>
</protein>
<gene>
    <name evidence="1" type="ORF">LCGC14_0810680</name>
</gene>
<sequence length="108" mass="12892">MIEKILISHQTVMNDNSPKVLVTNMRLNFEYYIKVQIIPIEDITEEFVSCQLRIINMSKAKEELLLHKFYNNCSLNVNYALYLSGNAVIDNYNNEFNPYSWKLYYYHP</sequence>
<accession>A0A0F9PLZ2</accession>
<evidence type="ECO:0000313" key="1">
    <source>
        <dbReference type="EMBL" id="KKN32760.1"/>
    </source>
</evidence>
<dbReference type="AlphaFoldDB" id="A0A0F9PLZ2"/>
<comment type="caution">
    <text evidence="1">The sequence shown here is derived from an EMBL/GenBank/DDBJ whole genome shotgun (WGS) entry which is preliminary data.</text>
</comment>
<organism evidence="1">
    <name type="scientific">marine sediment metagenome</name>
    <dbReference type="NCBI Taxonomy" id="412755"/>
    <lineage>
        <taxon>unclassified sequences</taxon>
        <taxon>metagenomes</taxon>
        <taxon>ecological metagenomes</taxon>
    </lineage>
</organism>
<reference evidence="1" key="1">
    <citation type="journal article" date="2015" name="Nature">
        <title>Complex archaea that bridge the gap between prokaryotes and eukaryotes.</title>
        <authorList>
            <person name="Spang A."/>
            <person name="Saw J.H."/>
            <person name="Jorgensen S.L."/>
            <person name="Zaremba-Niedzwiedzka K."/>
            <person name="Martijn J."/>
            <person name="Lind A.E."/>
            <person name="van Eijk R."/>
            <person name="Schleper C."/>
            <person name="Guy L."/>
            <person name="Ettema T.J."/>
        </authorList>
    </citation>
    <scope>NUCLEOTIDE SEQUENCE</scope>
</reference>
<proteinExistence type="predicted"/>
<dbReference type="EMBL" id="LAZR01002230">
    <property type="protein sequence ID" value="KKN32760.1"/>
    <property type="molecule type" value="Genomic_DNA"/>
</dbReference>